<gene>
    <name evidence="1" type="ORF">GCM10010319_05340</name>
</gene>
<sequence length="90" mass="9614">MSGAKLWTVEITIEEHDHTVTAEARLTGKKPGQLVGEGTARCHPADENVPEIGDELAVARALSGLTHQLVHSAVEDIEAHTQEHVTGLDS</sequence>
<accession>A0ABN0WCB5</accession>
<dbReference type="EMBL" id="BAAABW010000002">
    <property type="protein sequence ID" value="GAA0332318.1"/>
    <property type="molecule type" value="Genomic_DNA"/>
</dbReference>
<name>A0ABN0WCB5_9ACTN</name>
<protein>
    <submittedName>
        <fullName evidence="1">DUF1876 domain-containing protein</fullName>
    </submittedName>
</protein>
<evidence type="ECO:0000313" key="2">
    <source>
        <dbReference type="Proteomes" id="UP001500063"/>
    </source>
</evidence>
<dbReference type="Gene3D" id="3.30.160.240">
    <property type="entry name" value="Rv1738"/>
    <property type="match status" value="1"/>
</dbReference>
<organism evidence="1 2">
    <name type="scientific">Streptomyces blastmyceticus</name>
    <dbReference type="NCBI Taxonomy" id="68180"/>
    <lineage>
        <taxon>Bacteria</taxon>
        <taxon>Bacillati</taxon>
        <taxon>Actinomycetota</taxon>
        <taxon>Actinomycetes</taxon>
        <taxon>Kitasatosporales</taxon>
        <taxon>Streptomycetaceae</taxon>
        <taxon>Streptomyces</taxon>
    </lineage>
</organism>
<reference evidence="1 2" key="1">
    <citation type="journal article" date="2019" name="Int. J. Syst. Evol. Microbiol.">
        <title>The Global Catalogue of Microorganisms (GCM) 10K type strain sequencing project: providing services to taxonomists for standard genome sequencing and annotation.</title>
        <authorList>
            <consortium name="The Broad Institute Genomics Platform"/>
            <consortium name="The Broad Institute Genome Sequencing Center for Infectious Disease"/>
            <person name="Wu L."/>
            <person name="Ma J."/>
        </authorList>
    </citation>
    <scope>NUCLEOTIDE SEQUENCE [LARGE SCALE GENOMIC DNA]</scope>
    <source>
        <strain evidence="1 2">JCM 4565</strain>
    </source>
</reference>
<proteinExistence type="predicted"/>
<keyword evidence="2" id="KW-1185">Reference proteome</keyword>
<comment type="caution">
    <text evidence="1">The sequence shown here is derived from an EMBL/GenBank/DDBJ whole genome shotgun (WGS) entry which is preliminary data.</text>
</comment>
<dbReference type="Proteomes" id="UP001500063">
    <property type="component" value="Unassembled WGS sequence"/>
</dbReference>
<dbReference type="RefSeq" id="WP_116213416.1">
    <property type="nucleotide sequence ID" value="NZ_BAAABW010000002.1"/>
</dbReference>
<dbReference type="InterPro" id="IPR038070">
    <property type="entry name" value="Rv2632c-like_sf"/>
</dbReference>
<dbReference type="Pfam" id="PF08962">
    <property type="entry name" value="Rv2632c-like"/>
    <property type="match status" value="1"/>
</dbReference>
<dbReference type="SUPFAM" id="SSF143212">
    <property type="entry name" value="Rv2632c-like"/>
    <property type="match status" value="1"/>
</dbReference>
<dbReference type="InterPro" id="IPR015057">
    <property type="entry name" value="Rv2632c-like"/>
</dbReference>
<evidence type="ECO:0000313" key="1">
    <source>
        <dbReference type="EMBL" id="GAA0332318.1"/>
    </source>
</evidence>